<sequence length="73" mass="8711">MKKIKTNFKEAKGFKLVLLFPKTLVAGTTAFTLCDEVEAPQLEKLLTYLFVEFMVYDQEFDGEKFKLYRYEKW</sequence>
<dbReference type="RefSeq" id="WP_318346913.1">
    <property type="nucleotide sequence ID" value="NZ_AP018694.1"/>
</dbReference>
<name>A0A5K7SAP6_9BACT</name>
<protein>
    <submittedName>
        <fullName evidence="1">Uncharacterized protein</fullName>
    </submittedName>
</protein>
<dbReference type="KEGG" id="anf:AQPE_2748"/>
<evidence type="ECO:0000313" key="2">
    <source>
        <dbReference type="Proteomes" id="UP001193389"/>
    </source>
</evidence>
<proteinExistence type="predicted"/>
<evidence type="ECO:0000313" key="1">
    <source>
        <dbReference type="EMBL" id="BBE18585.1"/>
    </source>
</evidence>
<reference evidence="1" key="1">
    <citation type="journal article" date="2020" name="Int. J. Syst. Evol. Microbiol.">
        <title>Aquipluma nitroreducens gen. nov. sp. nov., a novel facultatively anaerobic bacterium isolated from a freshwater lake.</title>
        <authorList>
            <person name="Watanabe M."/>
            <person name="Kojima H."/>
            <person name="Fukui M."/>
        </authorList>
    </citation>
    <scope>NUCLEOTIDE SEQUENCE</scope>
    <source>
        <strain evidence="1">MeG22</strain>
    </source>
</reference>
<organism evidence="1 2">
    <name type="scientific">Aquipluma nitroreducens</name>
    <dbReference type="NCBI Taxonomy" id="2010828"/>
    <lineage>
        <taxon>Bacteria</taxon>
        <taxon>Pseudomonadati</taxon>
        <taxon>Bacteroidota</taxon>
        <taxon>Bacteroidia</taxon>
        <taxon>Marinilabiliales</taxon>
        <taxon>Prolixibacteraceae</taxon>
        <taxon>Aquipluma</taxon>
    </lineage>
</organism>
<dbReference type="AlphaFoldDB" id="A0A5K7SAP6"/>
<dbReference type="EMBL" id="AP018694">
    <property type="protein sequence ID" value="BBE18585.1"/>
    <property type="molecule type" value="Genomic_DNA"/>
</dbReference>
<dbReference type="Proteomes" id="UP001193389">
    <property type="component" value="Chromosome"/>
</dbReference>
<keyword evidence="2" id="KW-1185">Reference proteome</keyword>
<accession>A0A5K7SAP6</accession>
<gene>
    <name evidence="1" type="ORF">AQPE_2748</name>
</gene>